<comment type="similarity">
    <text evidence="12 13">Belongs to the TonB-dependent receptor family.</text>
</comment>
<reference evidence="17 18" key="1">
    <citation type="submission" date="2011-10" db="EMBL/GenBank/DDBJ databases">
        <authorList>
            <person name="Quillaguamn J."/>
            <person name="Guzmn D."/>
            <person name="Balderrama-Subieta A."/>
            <person name="Cardona-Ortuo C."/>
            <person name="Guevara-Martnez M."/>
            <person name="Callisaya-Quispe N."/>
        </authorList>
    </citation>
    <scope>NUCLEOTIDE SEQUENCE [LARGE SCALE GENOMIC DNA]</scope>
    <source>
        <strain evidence="17 18">LC1</strain>
    </source>
</reference>
<evidence type="ECO:0000256" key="10">
    <source>
        <dbReference type="ARBA" id="ARBA00023136"/>
    </source>
</evidence>
<keyword evidence="8" id="KW-0406">Ion transport</keyword>
<comment type="subcellular location">
    <subcellularLocation>
        <location evidence="1 12">Cell outer membrane</location>
        <topology evidence="1 12">Multi-pass membrane protein</topology>
    </subcellularLocation>
</comment>
<proteinExistence type="inferred from homology"/>
<keyword evidence="3 12" id="KW-1134">Transmembrane beta strand</keyword>
<evidence type="ECO:0000256" key="9">
    <source>
        <dbReference type="ARBA" id="ARBA00023077"/>
    </source>
</evidence>
<evidence type="ECO:0000256" key="14">
    <source>
        <dbReference type="SAM" id="SignalP"/>
    </source>
</evidence>
<dbReference type="InterPro" id="IPR012910">
    <property type="entry name" value="Plug_dom"/>
</dbReference>
<dbReference type="CDD" id="cd01347">
    <property type="entry name" value="ligand_gated_channel"/>
    <property type="match status" value="1"/>
</dbReference>
<protein>
    <submittedName>
        <fullName evidence="17">Putative tonB-dependent receptor yncD</fullName>
    </submittedName>
</protein>
<evidence type="ECO:0000256" key="6">
    <source>
        <dbReference type="ARBA" id="ARBA00022729"/>
    </source>
</evidence>
<dbReference type="InterPro" id="IPR037066">
    <property type="entry name" value="Plug_dom_sf"/>
</dbReference>
<keyword evidence="7" id="KW-0408">Iron</keyword>
<feature type="domain" description="TonB-dependent receptor plug" evidence="16">
    <location>
        <begin position="61"/>
        <end position="171"/>
    </location>
</feature>
<evidence type="ECO:0000259" key="16">
    <source>
        <dbReference type="Pfam" id="PF07715"/>
    </source>
</evidence>
<keyword evidence="4" id="KW-0410">Iron transport</keyword>
<name>A0A7U9C3K5_9GAMM</name>
<dbReference type="AlphaFoldDB" id="A0A7U9C3K5"/>
<dbReference type="InterPro" id="IPR036942">
    <property type="entry name" value="Beta-barrel_TonB_sf"/>
</dbReference>
<evidence type="ECO:0000256" key="5">
    <source>
        <dbReference type="ARBA" id="ARBA00022692"/>
    </source>
</evidence>
<dbReference type="GO" id="GO:0009279">
    <property type="term" value="C:cell outer membrane"/>
    <property type="evidence" value="ECO:0007669"/>
    <property type="project" value="UniProtKB-SubCell"/>
</dbReference>
<evidence type="ECO:0000259" key="15">
    <source>
        <dbReference type="Pfam" id="PF00593"/>
    </source>
</evidence>
<accession>A0A7U9C3K5</accession>
<dbReference type="PANTHER" id="PTHR32552">
    <property type="entry name" value="FERRICHROME IRON RECEPTOR-RELATED"/>
    <property type="match status" value="1"/>
</dbReference>
<keyword evidence="6 14" id="KW-0732">Signal</keyword>
<gene>
    <name evidence="17" type="ORF">KUC_0406</name>
</gene>
<dbReference type="InterPro" id="IPR000531">
    <property type="entry name" value="Beta-barrel_TonB"/>
</dbReference>
<dbReference type="Pfam" id="PF07715">
    <property type="entry name" value="Plug"/>
    <property type="match status" value="1"/>
</dbReference>
<evidence type="ECO:0000256" key="2">
    <source>
        <dbReference type="ARBA" id="ARBA00022448"/>
    </source>
</evidence>
<dbReference type="PANTHER" id="PTHR32552:SF68">
    <property type="entry name" value="FERRICHROME OUTER MEMBRANE TRANSPORTER_PHAGE RECEPTOR"/>
    <property type="match status" value="1"/>
</dbReference>
<feature type="chain" id="PRO_5031188824" evidence="14">
    <location>
        <begin position="37"/>
        <end position="702"/>
    </location>
</feature>
<evidence type="ECO:0000313" key="17">
    <source>
        <dbReference type="EMBL" id="EHJ93459.1"/>
    </source>
</evidence>
<evidence type="ECO:0000256" key="8">
    <source>
        <dbReference type="ARBA" id="ARBA00023065"/>
    </source>
</evidence>
<evidence type="ECO:0000256" key="11">
    <source>
        <dbReference type="ARBA" id="ARBA00023237"/>
    </source>
</evidence>
<evidence type="ECO:0000256" key="4">
    <source>
        <dbReference type="ARBA" id="ARBA00022496"/>
    </source>
</evidence>
<dbReference type="EMBL" id="JH393257">
    <property type="protein sequence ID" value="EHJ93459.1"/>
    <property type="molecule type" value="Genomic_DNA"/>
</dbReference>
<evidence type="ECO:0000256" key="7">
    <source>
        <dbReference type="ARBA" id="ARBA00023004"/>
    </source>
</evidence>
<evidence type="ECO:0000313" key="18">
    <source>
        <dbReference type="Proteomes" id="UP000005756"/>
    </source>
</evidence>
<dbReference type="PROSITE" id="PS52016">
    <property type="entry name" value="TONB_DEPENDENT_REC_3"/>
    <property type="match status" value="1"/>
</dbReference>
<keyword evidence="9 13" id="KW-0798">TonB box</keyword>
<dbReference type="SUPFAM" id="SSF56935">
    <property type="entry name" value="Porins"/>
    <property type="match status" value="1"/>
</dbReference>
<keyword evidence="5 12" id="KW-0812">Transmembrane</keyword>
<sequence>MFKVSLKKTSLKKVPLKVTTTSFCLLSCLGAGQSWAQESPADSNSLATLEVTAPRLSRELYATPAAVTTLDREAIAQGQQRTRLDEALVRVPGIFLQNRDNFAQGQRIAIRGFGARAPFGVRGITVMVDGIPYTLPDGQAQLDAIDLDSAERIEVIRGPSSVLYGNAAGGVIDVTTADGRDNPGSSVRTEVGSDGYRKAVVQTGGAQGDWSHHVSLSALNVDGYREQSSTEKYLLNAKLRRELGSDRALTAIINLLDNPRSEDAGGITREIVRNDPQGTVDSAFYSPTRLDSRQSVDQQLLGLQYEDLSAGPGEFYLKGFVAQRDFEQQLPYVGDSRIGYQRDYLGASAEYHHEITLASLPLNYIAGVDVARQDDERFRNAVNGQGVVGEQLAEETQTATSAGVFAQGDLALSEQVTLSLGARFDRVELEIDDRYLADEGGDQSGEQTFNEWSGSAGLSYRYRPQHQAYINTGTAFETPTFSEFANPAGGGFNPSVSPQKAWNREVGLRGYIEPLAMDYDLALFSVRVRDELVPYDDGGRTFYQNAGDTDRDGIELALGWQVPSQWRLNSALTLARYEFDQFATPTESFAGNRIPGLPEQTWVNQLTWQGLDERFATLETQYVGDVVADNANETEVDSYWLVNLRVGDGWQLGSDTRLNAYVGVRNLFDEEHYANVRLNGTYGRFYEPAPGRSVYGGLEVRF</sequence>
<dbReference type="Proteomes" id="UP000005756">
    <property type="component" value="Unassembled WGS sequence"/>
</dbReference>
<dbReference type="Gene3D" id="2.40.170.20">
    <property type="entry name" value="TonB-dependent receptor, beta-barrel domain"/>
    <property type="match status" value="1"/>
</dbReference>
<keyword evidence="11 12" id="KW-0998">Cell outer membrane</keyword>
<dbReference type="Gene3D" id="2.170.130.10">
    <property type="entry name" value="TonB-dependent receptor, plug domain"/>
    <property type="match status" value="1"/>
</dbReference>
<evidence type="ECO:0000256" key="1">
    <source>
        <dbReference type="ARBA" id="ARBA00004571"/>
    </source>
</evidence>
<keyword evidence="10 12" id="KW-0472">Membrane</keyword>
<dbReference type="InterPro" id="IPR039426">
    <property type="entry name" value="TonB-dep_rcpt-like"/>
</dbReference>
<evidence type="ECO:0000256" key="13">
    <source>
        <dbReference type="RuleBase" id="RU003357"/>
    </source>
</evidence>
<evidence type="ECO:0000256" key="3">
    <source>
        <dbReference type="ARBA" id="ARBA00022452"/>
    </source>
</evidence>
<evidence type="ECO:0000256" key="12">
    <source>
        <dbReference type="PROSITE-ProRule" id="PRU01360"/>
    </source>
</evidence>
<dbReference type="Pfam" id="PF00593">
    <property type="entry name" value="TonB_dep_Rec_b-barrel"/>
    <property type="match status" value="1"/>
</dbReference>
<dbReference type="GO" id="GO:0015344">
    <property type="term" value="F:siderophore uptake transmembrane transporter activity"/>
    <property type="evidence" value="ECO:0007669"/>
    <property type="project" value="TreeGrafter"/>
</dbReference>
<feature type="domain" description="TonB-dependent receptor-like beta-barrel" evidence="15">
    <location>
        <begin position="263"/>
        <end position="667"/>
    </location>
</feature>
<keyword evidence="2 12" id="KW-0813">Transport</keyword>
<feature type="signal peptide" evidence="14">
    <location>
        <begin position="1"/>
        <end position="36"/>
    </location>
</feature>
<keyword evidence="17" id="KW-0675">Receptor</keyword>
<organism evidence="17 18">
    <name type="scientific">Vreelandella boliviensis LC1</name>
    <dbReference type="NCBI Taxonomy" id="1072583"/>
    <lineage>
        <taxon>Bacteria</taxon>
        <taxon>Pseudomonadati</taxon>
        <taxon>Pseudomonadota</taxon>
        <taxon>Gammaproteobacteria</taxon>
        <taxon>Oceanospirillales</taxon>
        <taxon>Halomonadaceae</taxon>
        <taxon>Vreelandella</taxon>
    </lineage>
</organism>